<dbReference type="EMBL" id="VSSQ01004146">
    <property type="protein sequence ID" value="MPM23937.1"/>
    <property type="molecule type" value="Genomic_DNA"/>
</dbReference>
<dbReference type="AlphaFoldDB" id="A0A644Y6X9"/>
<comment type="caution">
    <text evidence="1">The sequence shown here is derived from an EMBL/GenBank/DDBJ whole genome shotgun (WGS) entry which is preliminary data.</text>
</comment>
<protein>
    <submittedName>
        <fullName evidence="1">Uncharacterized protein</fullName>
    </submittedName>
</protein>
<evidence type="ECO:0000313" key="1">
    <source>
        <dbReference type="EMBL" id="MPM23937.1"/>
    </source>
</evidence>
<organism evidence="1">
    <name type="scientific">bioreactor metagenome</name>
    <dbReference type="NCBI Taxonomy" id="1076179"/>
    <lineage>
        <taxon>unclassified sequences</taxon>
        <taxon>metagenomes</taxon>
        <taxon>ecological metagenomes</taxon>
    </lineage>
</organism>
<reference evidence="1" key="1">
    <citation type="submission" date="2019-08" db="EMBL/GenBank/DDBJ databases">
        <authorList>
            <person name="Kucharzyk K."/>
            <person name="Murdoch R.W."/>
            <person name="Higgins S."/>
            <person name="Loffler F."/>
        </authorList>
    </citation>
    <scope>NUCLEOTIDE SEQUENCE</scope>
</reference>
<name>A0A644Y6X9_9ZZZZ</name>
<gene>
    <name evidence="1" type="ORF">SDC9_70414</name>
</gene>
<proteinExistence type="predicted"/>
<sequence>MIEFDEQVEITGLADTIKSNPMLLSAYRDDPVNTIVALLPHDLTAEQAVIVINGVRTRLEGDGPSKEVDTEITNFLGT</sequence>
<accession>A0A644Y6X9</accession>